<accession>A0A8J3DEY9</accession>
<evidence type="ECO:0000256" key="2">
    <source>
        <dbReference type="SAM" id="SignalP"/>
    </source>
</evidence>
<evidence type="ECO:0000256" key="1">
    <source>
        <dbReference type="SAM" id="Phobius"/>
    </source>
</evidence>
<reference evidence="3" key="1">
    <citation type="journal article" date="2014" name="Int. J. Syst. Evol. Microbiol.">
        <title>Complete genome sequence of Corynebacterium casei LMG S-19264T (=DSM 44701T), isolated from a smear-ripened cheese.</title>
        <authorList>
            <consortium name="US DOE Joint Genome Institute (JGI-PGF)"/>
            <person name="Walter F."/>
            <person name="Albersmeier A."/>
            <person name="Kalinowski J."/>
            <person name="Ruckert C."/>
        </authorList>
    </citation>
    <scope>NUCLEOTIDE SEQUENCE</scope>
    <source>
        <strain evidence="3">KCTC 12870</strain>
    </source>
</reference>
<dbReference type="AlphaFoldDB" id="A0A8J3DEY9"/>
<protein>
    <recommendedName>
        <fullName evidence="5">PEP-CTERM sorting domain-containing protein</fullName>
    </recommendedName>
</protein>
<keyword evidence="1" id="KW-0472">Membrane</keyword>
<reference evidence="3" key="2">
    <citation type="submission" date="2020-09" db="EMBL/GenBank/DDBJ databases">
        <authorList>
            <person name="Sun Q."/>
            <person name="Kim S."/>
        </authorList>
    </citation>
    <scope>NUCLEOTIDE SEQUENCE</scope>
    <source>
        <strain evidence="3">KCTC 12870</strain>
    </source>
</reference>
<evidence type="ECO:0008006" key="5">
    <source>
        <dbReference type="Google" id="ProtNLM"/>
    </source>
</evidence>
<comment type="caution">
    <text evidence="3">The sequence shown here is derived from an EMBL/GenBank/DDBJ whole genome shotgun (WGS) entry which is preliminary data.</text>
</comment>
<dbReference type="EMBL" id="BMXG01000031">
    <property type="protein sequence ID" value="GHC13138.1"/>
    <property type="molecule type" value="Genomic_DNA"/>
</dbReference>
<dbReference type="Proteomes" id="UP000642829">
    <property type="component" value="Unassembled WGS sequence"/>
</dbReference>
<keyword evidence="2" id="KW-0732">Signal</keyword>
<feature type="transmembrane region" description="Helical" evidence="1">
    <location>
        <begin position="245"/>
        <end position="262"/>
    </location>
</feature>
<proteinExistence type="predicted"/>
<feature type="chain" id="PRO_5035159259" description="PEP-CTERM sorting domain-containing protein" evidence="2">
    <location>
        <begin position="22"/>
        <end position="272"/>
    </location>
</feature>
<organism evidence="3 4">
    <name type="scientific">Cerasicoccus arenae</name>
    <dbReference type="NCBI Taxonomy" id="424488"/>
    <lineage>
        <taxon>Bacteria</taxon>
        <taxon>Pseudomonadati</taxon>
        <taxon>Verrucomicrobiota</taxon>
        <taxon>Opitutia</taxon>
        <taxon>Puniceicoccales</taxon>
        <taxon>Cerasicoccaceae</taxon>
        <taxon>Cerasicoccus</taxon>
    </lineage>
</organism>
<evidence type="ECO:0000313" key="4">
    <source>
        <dbReference type="Proteomes" id="UP000642829"/>
    </source>
</evidence>
<evidence type="ECO:0000313" key="3">
    <source>
        <dbReference type="EMBL" id="GHC13138.1"/>
    </source>
</evidence>
<keyword evidence="4" id="KW-1185">Reference proteome</keyword>
<keyword evidence="1" id="KW-1133">Transmembrane helix</keyword>
<keyword evidence="1" id="KW-0812">Transmembrane</keyword>
<feature type="signal peptide" evidence="2">
    <location>
        <begin position="1"/>
        <end position="21"/>
    </location>
</feature>
<sequence length="272" mass="28117">MIKNVPTAFCASCLFVSGLSAGLIVNGDISSDALTSPQDAATYTLQSSEVNAGWVSSDSVTYNFNALSTVIFPGSDIASIQYASTSGNPGGFYLGENVTSLSQSTSWNLFTLAGDVFELSIDVAVLDSYVNNDTLTYPIGGAVTGNSANLSVALYGFSGDLTALSSALATDAISIDGNNLAAPTTGFTALVSPTSLSAVGSLNTWETQSFSISGNYTYYLFGLSGVSGGVQGVSIDNVIVAVPEVSTYISGLGFILLGCFLYRHRRLAVRKV</sequence>
<name>A0A8J3DEY9_9BACT</name>
<gene>
    <name evidence="3" type="ORF">GCM10007047_33050</name>
</gene>
<dbReference type="RefSeq" id="WP_189517335.1">
    <property type="nucleotide sequence ID" value="NZ_BMXG01000031.1"/>
</dbReference>